<evidence type="ECO:0000313" key="1">
    <source>
        <dbReference type="EMBL" id="KKN50661.1"/>
    </source>
</evidence>
<dbReference type="EMBL" id="LAZR01001101">
    <property type="protein sequence ID" value="KKN50661.1"/>
    <property type="molecule type" value="Genomic_DNA"/>
</dbReference>
<accession>A0A0F9TNH6</accession>
<gene>
    <name evidence="1" type="ORF">LCGC14_0630450</name>
</gene>
<proteinExistence type="predicted"/>
<comment type="caution">
    <text evidence="1">The sequence shown here is derived from an EMBL/GenBank/DDBJ whole genome shotgun (WGS) entry which is preliminary data.</text>
</comment>
<organism evidence="1">
    <name type="scientific">marine sediment metagenome</name>
    <dbReference type="NCBI Taxonomy" id="412755"/>
    <lineage>
        <taxon>unclassified sequences</taxon>
        <taxon>metagenomes</taxon>
        <taxon>ecological metagenomes</taxon>
    </lineage>
</organism>
<name>A0A0F9TNH6_9ZZZZ</name>
<dbReference type="AlphaFoldDB" id="A0A0F9TNH6"/>
<sequence length="134" mass="15494">MIHIAGRKRIKDKGIRWIEYYSEKSESVKKKFEKILPGSYFRWVGKDYEDGVMRYVVVGPSVSRREGKSFFAGNKKMPRDPRKKAYSPSGKYFPSLRSAIAHAIEMWGVRMPNNAGHYTRNDLATIEIPKHVKG</sequence>
<protein>
    <submittedName>
        <fullName evidence="1">Uncharacterized protein</fullName>
    </submittedName>
</protein>
<reference evidence="1" key="1">
    <citation type="journal article" date="2015" name="Nature">
        <title>Complex archaea that bridge the gap between prokaryotes and eukaryotes.</title>
        <authorList>
            <person name="Spang A."/>
            <person name="Saw J.H."/>
            <person name="Jorgensen S.L."/>
            <person name="Zaremba-Niedzwiedzka K."/>
            <person name="Martijn J."/>
            <person name="Lind A.E."/>
            <person name="van Eijk R."/>
            <person name="Schleper C."/>
            <person name="Guy L."/>
            <person name="Ettema T.J."/>
        </authorList>
    </citation>
    <scope>NUCLEOTIDE SEQUENCE</scope>
</reference>